<dbReference type="CDD" id="cd04489">
    <property type="entry name" value="ExoVII_LU_OBF"/>
    <property type="match status" value="1"/>
</dbReference>
<dbReference type="Pfam" id="PF13742">
    <property type="entry name" value="tRNA_anti_2"/>
    <property type="match status" value="1"/>
</dbReference>
<reference evidence="9 10" key="1">
    <citation type="submission" date="2022-08" db="EMBL/GenBank/DDBJ databases">
        <title>Aerococcaceae sp. nov isolated from spoiled eye mask.</title>
        <authorList>
            <person name="Zhou G."/>
            <person name="Xie X.-B."/>
            <person name="Shi Q.-S."/>
            <person name="Wang Y.-S."/>
            <person name="Wen X."/>
            <person name="Peng H."/>
            <person name="Yang X.-J."/>
            <person name="Tao H.-B."/>
            <person name="Huang X.-M."/>
        </authorList>
    </citation>
    <scope>NUCLEOTIDE SEQUENCE [LARGE SCALE GENOMIC DNA]</scope>
    <source>
        <strain evidence="10">DM20194951</strain>
    </source>
</reference>
<keyword evidence="2 5" id="KW-0540">Nuclease</keyword>
<gene>
    <name evidence="5 9" type="primary">xseA</name>
    <name evidence="9" type="ORF">NRE15_00855</name>
</gene>
<evidence type="ECO:0000313" key="10">
    <source>
        <dbReference type="Proteomes" id="UP001315967"/>
    </source>
</evidence>
<dbReference type="PANTHER" id="PTHR30008:SF0">
    <property type="entry name" value="EXODEOXYRIBONUCLEASE 7 LARGE SUBUNIT"/>
    <property type="match status" value="1"/>
</dbReference>
<keyword evidence="10" id="KW-1185">Reference proteome</keyword>
<comment type="similarity">
    <text evidence="5 6">Belongs to the XseA family.</text>
</comment>
<dbReference type="InterPro" id="IPR020579">
    <property type="entry name" value="Exonuc_VII_lsu_C"/>
</dbReference>
<proteinExistence type="inferred from homology"/>
<dbReference type="Proteomes" id="UP001315967">
    <property type="component" value="Chromosome"/>
</dbReference>
<dbReference type="InterPro" id="IPR025824">
    <property type="entry name" value="OB-fold_nuc-bd_dom"/>
</dbReference>
<evidence type="ECO:0000256" key="5">
    <source>
        <dbReference type="HAMAP-Rule" id="MF_00378"/>
    </source>
</evidence>
<sequence>MEKESQTTYLTVTALTQYIKRKFDVDPYMQKVWVVGEISNFRYRPNGHQYFSLKDENARIRAMVFSSTFNKIPFEVKDGMKVLVTGRISLYERNGDYQIYVDGIEPDGVGALYQALEQLKEAFAKQGLFDKLQRKIPLYPKKIAVITSPSGSVIQDIITTIKRRYPIVGITVFPTKVQGKEAVDEIVQAFNLFDDVADEYDTLILARGGGSIEDLWCFNDKEVAQAILNCKVPVISSIGHETDTTIADLVADVRAATPTAAAELAVPMLIDVVSKVNQQHDRLFYAINQIIKQMKKQVERFSESYVLSQPERLYQAYSQRLDIAQSQLIHLTQQLLNRKDQQLLFYNQRLNLVHPSKKLLDSKKVVNQLDVQLMRAINQNILWFQRQLSEQINLLDAYSPLKIMARGYSVVEQDQMVVKSIKQLSLDRPINISLVDGKLEAEILSVTELKKEKGPKDE</sequence>
<keyword evidence="3 5" id="KW-0378">Hydrolase</keyword>
<evidence type="ECO:0000259" key="8">
    <source>
        <dbReference type="Pfam" id="PF13742"/>
    </source>
</evidence>
<comment type="function">
    <text evidence="5">Bidirectionally degrades single-stranded DNA into large acid-insoluble oligonucleotides, which are then degraded further into small acid-soluble oligonucleotides.</text>
</comment>
<comment type="catalytic activity">
    <reaction evidence="5 6">
        <text>Exonucleolytic cleavage in either 5'- to 3'- or 3'- to 5'-direction to yield nucleoside 5'-phosphates.</text>
        <dbReference type="EC" id="3.1.11.6"/>
    </reaction>
</comment>
<protein>
    <recommendedName>
        <fullName evidence="5">Exodeoxyribonuclease 7 large subunit</fullName>
        <ecNumber evidence="5">3.1.11.6</ecNumber>
    </recommendedName>
    <alternativeName>
        <fullName evidence="5">Exodeoxyribonuclease VII large subunit</fullName>
        <shortName evidence="5">Exonuclease VII large subunit</shortName>
    </alternativeName>
</protein>
<evidence type="ECO:0000259" key="7">
    <source>
        <dbReference type="Pfam" id="PF02601"/>
    </source>
</evidence>
<evidence type="ECO:0000256" key="2">
    <source>
        <dbReference type="ARBA" id="ARBA00022722"/>
    </source>
</evidence>
<dbReference type="NCBIfam" id="TIGR00237">
    <property type="entry name" value="xseA"/>
    <property type="match status" value="1"/>
</dbReference>
<evidence type="ECO:0000256" key="3">
    <source>
        <dbReference type="ARBA" id="ARBA00022801"/>
    </source>
</evidence>
<dbReference type="Pfam" id="PF02601">
    <property type="entry name" value="Exonuc_VII_L"/>
    <property type="match status" value="1"/>
</dbReference>
<comment type="subcellular location">
    <subcellularLocation>
        <location evidence="5 6">Cytoplasm</location>
    </subcellularLocation>
</comment>
<accession>A0ABY5P6A4</accession>
<dbReference type="RefSeq" id="WP_313793754.1">
    <property type="nucleotide sequence ID" value="NZ_CP102453.1"/>
</dbReference>
<evidence type="ECO:0000256" key="6">
    <source>
        <dbReference type="RuleBase" id="RU004355"/>
    </source>
</evidence>
<name>A0ABY5P6A4_9LACT</name>
<dbReference type="EMBL" id="CP102453">
    <property type="protein sequence ID" value="UUX34251.1"/>
    <property type="molecule type" value="Genomic_DNA"/>
</dbReference>
<dbReference type="HAMAP" id="MF_00378">
    <property type="entry name" value="Exonuc_7_L"/>
    <property type="match status" value="1"/>
</dbReference>
<evidence type="ECO:0000256" key="4">
    <source>
        <dbReference type="ARBA" id="ARBA00022839"/>
    </source>
</evidence>
<dbReference type="GO" id="GO:0008855">
    <property type="term" value="F:exodeoxyribonuclease VII activity"/>
    <property type="evidence" value="ECO:0007669"/>
    <property type="project" value="UniProtKB-EC"/>
</dbReference>
<keyword evidence="4 5" id="KW-0269">Exonuclease</keyword>
<dbReference type="EC" id="3.1.11.6" evidence="5"/>
<evidence type="ECO:0000256" key="1">
    <source>
        <dbReference type="ARBA" id="ARBA00022490"/>
    </source>
</evidence>
<organism evidence="9 10">
    <name type="scientific">Fundicoccus culcitae</name>
    <dbReference type="NCBI Taxonomy" id="2969821"/>
    <lineage>
        <taxon>Bacteria</taxon>
        <taxon>Bacillati</taxon>
        <taxon>Bacillota</taxon>
        <taxon>Bacilli</taxon>
        <taxon>Lactobacillales</taxon>
        <taxon>Aerococcaceae</taxon>
        <taxon>Fundicoccus</taxon>
    </lineage>
</organism>
<keyword evidence="1 5" id="KW-0963">Cytoplasm</keyword>
<evidence type="ECO:0000313" key="9">
    <source>
        <dbReference type="EMBL" id="UUX34251.1"/>
    </source>
</evidence>
<feature type="domain" description="Exonuclease VII large subunit C-terminal" evidence="7">
    <location>
        <begin position="132"/>
        <end position="442"/>
    </location>
</feature>
<comment type="subunit">
    <text evidence="5">Heterooligomer composed of large and small subunits.</text>
</comment>
<dbReference type="InterPro" id="IPR003753">
    <property type="entry name" value="Exonuc_VII_L"/>
</dbReference>
<feature type="domain" description="OB-fold nucleic acid binding" evidence="8">
    <location>
        <begin position="10"/>
        <end position="104"/>
    </location>
</feature>
<dbReference type="PANTHER" id="PTHR30008">
    <property type="entry name" value="EXODEOXYRIBONUCLEASE 7 LARGE SUBUNIT"/>
    <property type="match status" value="1"/>
</dbReference>